<dbReference type="GO" id="GO:0000160">
    <property type="term" value="P:phosphorelay signal transduction system"/>
    <property type="evidence" value="ECO:0007669"/>
    <property type="project" value="InterPro"/>
</dbReference>
<dbReference type="OrthoDB" id="9802155at2"/>
<evidence type="ECO:0000256" key="2">
    <source>
        <dbReference type="PROSITE-ProRule" id="PRU00169"/>
    </source>
</evidence>
<dbReference type="RefSeq" id="WP_141196733.1">
    <property type="nucleotide sequence ID" value="NZ_CP041186.1"/>
</dbReference>
<evidence type="ECO:0000256" key="1">
    <source>
        <dbReference type="ARBA" id="ARBA00022553"/>
    </source>
</evidence>
<dbReference type="InterPro" id="IPR001789">
    <property type="entry name" value="Sig_transdc_resp-reg_receiver"/>
</dbReference>
<dbReference type="SUPFAM" id="SSF52172">
    <property type="entry name" value="CheY-like"/>
    <property type="match status" value="2"/>
</dbReference>
<name>A0A4Y6PQE2_PERCE</name>
<comment type="caution">
    <text evidence="2">Lacks conserved residue(s) required for the propagation of feature annotation.</text>
</comment>
<dbReference type="PROSITE" id="PS50110">
    <property type="entry name" value="RESPONSE_REGULATORY"/>
    <property type="match status" value="2"/>
</dbReference>
<gene>
    <name evidence="4" type="ORF">FIV42_05680</name>
</gene>
<keyword evidence="1" id="KW-0597">Phosphoprotein</keyword>
<dbReference type="Proteomes" id="UP000315995">
    <property type="component" value="Chromosome"/>
</dbReference>
<dbReference type="AlphaFoldDB" id="A0A4Y6PQE2"/>
<accession>A0A5B8Y2R8</accession>
<evidence type="ECO:0000313" key="5">
    <source>
        <dbReference type="Proteomes" id="UP000315995"/>
    </source>
</evidence>
<accession>A0A4Y6PQE2</accession>
<dbReference type="PANTHER" id="PTHR44591:SF3">
    <property type="entry name" value="RESPONSE REGULATORY DOMAIN-CONTAINING PROTEIN"/>
    <property type="match status" value="1"/>
</dbReference>
<dbReference type="InterPro" id="IPR050595">
    <property type="entry name" value="Bact_response_regulator"/>
</dbReference>
<dbReference type="InterPro" id="IPR011006">
    <property type="entry name" value="CheY-like_superfamily"/>
</dbReference>
<dbReference type="Gene3D" id="3.40.50.2300">
    <property type="match status" value="2"/>
</dbReference>
<evidence type="ECO:0000313" key="4">
    <source>
        <dbReference type="EMBL" id="QDG50237.1"/>
    </source>
</evidence>
<reference evidence="4 5" key="1">
    <citation type="submission" date="2019-06" db="EMBL/GenBank/DDBJ databases">
        <title>Persicimonas caeni gen. nov., sp. nov., a predatory bacterium isolated from solar saltern.</title>
        <authorList>
            <person name="Wang S."/>
        </authorList>
    </citation>
    <scope>NUCLEOTIDE SEQUENCE [LARGE SCALE GENOMIC DNA]</scope>
    <source>
        <strain evidence="4 5">YN101</strain>
    </source>
</reference>
<dbReference type="PANTHER" id="PTHR44591">
    <property type="entry name" value="STRESS RESPONSE REGULATOR PROTEIN 1"/>
    <property type="match status" value="1"/>
</dbReference>
<organism evidence="4 5">
    <name type="scientific">Persicimonas caeni</name>
    <dbReference type="NCBI Taxonomy" id="2292766"/>
    <lineage>
        <taxon>Bacteria</taxon>
        <taxon>Deltaproteobacteria</taxon>
        <taxon>Bradymonadales</taxon>
        <taxon>Bradymonadaceae</taxon>
        <taxon>Persicimonas</taxon>
    </lineage>
</organism>
<dbReference type="SMART" id="SM00448">
    <property type="entry name" value="REC"/>
    <property type="match status" value="2"/>
</dbReference>
<keyword evidence="5" id="KW-1185">Reference proteome</keyword>
<dbReference type="EMBL" id="CP041186">
    <property type="protein sequence ID" value="QDG50237.1"/>
    <property type="molecule type" value="Genomic_DNA"/>
</dbReference>
<protein>
    <submittedName>
        <fullName evidence="4">Response regulator</fullName>
    </submittedName>
</protein>
<dbReference type="Pfam" id="PF00072">
    <property type="entry name" value="Response_reg"/>
    <property type="match status" value="2"/>
</dbReference>
<feature type="domain" description="Response regulatory" evidence="3">
    <location>
        <begin position="16"/>
        <end position="130"/>
    </location>
</feature>
<evidence type="ECO:0000259" key="3">
    <source>
        <dbReference type="PROSITE" id="PS50110"/>
    </source>
</evidence>
<sequence length="281" mass="30255">MERSAEHTNPTTEGIRVLVVEGNAKDAAAVRNSLKASTPNFVVSPARQLWSACQILAGMAIDAVLLGLELPDSEGLEALSELREQSPDTPVLVVGRDLAMGQQAVDAGADDFVPLSDLDPSILGLRVLDAIERRRAKAPEVDEPEPTSVAKPTAKILVVEEDPWVQRLLRRNLTRQGHTVEVLSSPQKALVWVQGATQLDMLVCEVHAAGMDGARLSHHLQKEFPALVTLLVSANGEQPEIVADHPRSFGFLAKPYSLDAFQHAVEDLLEHTASAPATTGE</sequence>
<feature type="domain" description="Response regulatory" evidence="3">
    <location>
        <begin position="155"/>
        <end position="269"/>
    </location>
</feature>
<proteinExistence type="predicted"/>